<proteinExistence type="predicted"/>
<keyword evidence="2" id="KW-1185">Reference proteome</keyword>
<evidence type="ECO:0008006" key="3">
    <source>
        <dbReference type="Google" id="ProtNLM"/>
    </source>
</evidence>
<dbReference type="Proteomes" id="UP001501353">
    <property type="component" value="Unassembled WGS sequence"/>
</dbReference>
<dbReference type="RefSeq" id="WP_344763940.1">
    <property type="nucleotide sequence ID" value="NZ_BAAAZE010000010.1"/>
</dbReference>
<dbReference type="Pfam" id="PF13591">
    <property type="entry name" value="MerR_2"/>
    <property type="match status" value="1"/>
</dbReference>
<comment type="caution">
    <text evidence="1">The sequence shown here is derived from an EMBL/GenBank/DDBJ whole genome shotgun (WGS) entry which is preliminary data.</text>
</comment>
<organism evidence="1 2">
    <name type="scientific">Actimicrobium antarcticum</name>
    <dbReference type="NCBI Taxonomy" id="1051899"/>
    <lineage>
        <taxon>Bacteria</taxon>
        <taxon>Pseudomonadati</taxon>
        <taxon>Pseudomonadota</taxon>
        <taxon>Betaproteobacteria</taxon>
        <taxon>Burkholderiales</taxon>
        <taxon>Oxalobacteraceae</taxon>
        <taxon>Actimicrobium</taxon>
    </lineage>
</organism>
<reference evidence="2" key="1">
    <citation type="journal article" date="2019" name="Int. J. Syst. Evol. Microbiol.">
        <title>The Global Catalogue of Microorganisms (GCM) 10K type strain sequencing project: providing services to taxonomists for standard genome sequencing and annotation.</title>
        <authorList>
            <consortium name="The Broad Institute Genomics Platform"/>
            <consortium name="The Broad Institute Genome Sequencing Center for Infectious Disease"/>
            <person name="Wu L."/>
            <person name="Ma J."/>
        </authorList>
    </citation>
    <scope>NUCLEOTIDE SEQUENCE [LARGE SCALE GENOMIC DNA]</scope>
    <source>
        <strain evidence="2">JCM 16673</strain>
    </source>
</reference>
<gene>
    <name evidence="1" type="ORF">GCM10022212_27620</name>
</gene>
<evidence type="ECO:0000313" key="1">
    <source>
        <dbReference type="EMBL" id="GAA4027926.1"/>
    </source>
</evidence>
<accession>A0ABP7TL84</accession>
<evidence type="ECO:0000313" key="2">
    <source>
        <dbReference type="Proteomes" id="UP001501353"/>
    </source>
</evidence>
<sequence length="110" mass="11916">MKLTISDAVWLDDDGTCTAAHLAAVSGLSSDELGELIDIGLVNPVDPDVTPLAFRLSHIVTVIEARRLRDDFELDRNGMALALTLLRRIDELQVELGALRALQNPAQPAT</sequence>
<protein>
    <recommendedName>
        <fullName evidence="3">MerR family transcriptional regulator</fullName>
    </recommendedName>
</protein>
<dbReference type="EMBL" id="BAAAZE010000010">
    <property type="protein sequence ID" value="GAA4027926.1"/>
    <property type="molecule type" value="Genomic_DNA"/>
</dbReference>
<name>A0ABP7TL84_9BURK</name>
<dbReference type="Gene3D" id="1.10.1660.10">
    <property type="match status" value="1"/>
</dbReference>